<proteinExistence type="predicted"/>
<gene>
    <name evidence="1" type="ORF">CK203_043452</name>
</gene>
<dbReference type="AlphaFoldDB" id="A0A438IAR9"/>
<accession>A0A438IAR9</accession>
<evidence type="ECO:0000313" key="2">
    <source>
        <dbReference type="Proteomes" id="UP000288805"/>
    </source>
</evidence>
<dbReference type="Proteomes" id="UP000288805">
    <property type="component" value="Unassembled WGS sequence"/>
</dbReference>
<evidence type="ECO:0000313" key="1">
    <source>
        <dbReference type="EMBL" id="RVW93794.1"/>
    </source>
</evidence>
<organism evidence="1 2">
    <name type="scientific">Vitis vinifera</name>
    <name type="common">Grape</name>
    <dbReference type="NCBI Taxonomy" id="29760"/>
    <lineage>
        <taxon>Eukaryota</taxon>
        <taxon>Viridiplantae</taxon>
        <taxon>Streptophyta</taxon>
        <taxon>Embryophyta</taxon>
        <taxon>Tracheophyta</taxon>
        <taxon>Spermatophyta</taxon>
        <taxon>Magnoliopsida</taxon>
        <taxon>eudicotyledons</taxon>
        <taxon>Gunneridae</taxon>
        <taxon>Pentapetalae</taxon>
        <taxon>rosids</taxon>
        <taxon>Vitales</taxon>
        <taxon>Vitaceae</taxon>
        <taxon>Viteae</taxon>
        <taxon>Vitis</taxon>
    </lineage>
</organism>
<dbReference type="EMBL" id="QGNW01000127">
    <property type="protein sequence ID" value="RVW93794.1"/>
    <property type="molecule type" value="Genomic_DNA"/>
</dbReference>
<sequence>MEFGAREVAAEAPVVLLAAPEMAPEAELARESARELELEPARALEIAQSSFGGADFTEEELLLAAKAQKLAPFASFSCGLKERKTWPLWFRPFRVAEIWPERMIGEDDWRLARKMSISQQNAIFAATSQCVSQLRNECNCAAKWHTCAKIAFAIAKYPMEWDFCCEIWALPLRNCKMGAPVLRSGTRVPNSPLQLRKFSQRIPKCCGMVWQQNAQFAEYFFRLRNLAELCFCSVFTLFLLRFRSDFFLSISLHFLPPGIIQKD</sequence>
<protein>
    <submittedName>
        <fullName evidence="1">Uncharacterized protein</fullName>
    </submittedName>
</protein>
<comment type="caution">
    <text evidence="1">The sequence shown here is derived from an EMBL/GenBank/DDBJ whole genome shotgun (WGS) entry which is preliminary data.</text>
</comment>
<name>A0A438IAR9_VITVI</name>
<reference evidence="1 2" key="1">
    <citation type="journal article" date="2018" name="PLoS Genet.">
        <title>Population sequencing reveals clonal diversity and ancestral inbreeding in the grapevine cultivar Chardonnay.</title>
        <authorList>
            <person name="Roach M.J."/>
            <person name="Johnson D.L."/>
            <person name="Bohlmann J."/>
            <person name="van Vuuren H.J."/>
            <person name="Jones S.J."/>
            <person name="Pretorius I.S."/>
            <person name="Schmidt S.A."/>
            <person name="Borneman A.R."/>
        </authorList>
    </citation>
    <scope>NUCLEOTIDE SEQUENCE [LARGE SCALE GENOMIC DNA]</scope>
    <source>
        <strain evidence="2">cv. Chardonnay</strain>
        <tissue evidence="1">Leaf</tissue>
    </source>
</reference>